<evidence type="ECO:0000256" key="8">
    <source>
        <dbReference type="ARBA" id="ARBA00022857"/>
    </source>
</evidence>
<organism evidence="21 22">
    <name type="scientific">Globodera pallida</name>
    <name type="common">Potato cyst nematode worm</name>
    <name type="synonym">Heterodera pallida</name>
    <dbReference type="NCBI Taxonomy" id="36090"/>
    <lineage>
        <taxon>Eukaryota</taxon>
        <taxon>Metazoa</taxon>
        <taxon>Ecdysozoa</taxon>
        <taxon>Nematoda</taxon>
        <taxon>Chromadorea</taxon>
        <taxon>Rhabditida</taxon>
        <taxon>Tylenchina</taxon>
        <taxon>Tylenchomorpha</taxon>
        <taxon>Tylenchoidea</taxon>
        <taxon>Heteroderidae</taxon>
        <taxon>Heteroderinae</taxon>
        <taxon>Globodera</taxon>
    </lineage>
</organism>
<evidence type="ECO:0000256" key="12">
    <source>
        <dbReference type="ARBA" id="ARBA00023136"/>
    </source>
</evidence>
<comment type="similarity">
    <text evidence="3 18 19">Belongs to the FMO family.</text>
</comment>
<proteinExistence type="inferred from homology"/>
<dbReference type="PANTHER" id="PTHR23023">
    <property type="entry name" value="DIMETHYLANILINE MONOOXYGENASE"/>
    <property type="match status" value="1"/>
</dbReference>
<dbReference type="AlphaFoldDB" id="A0A183BWB4"/>
<evidence type="ECO:0000256" key="3">
    <source>
        <dbReference type="ARBA" id="ARBA00009183"/>
    </source>
</evidence>
<dbReference type="GO" id="GO:0004499">
    <property type="term" value="F:N,N-dimethylaniline monooxygenase activity"/>
    <property type="evidence" value="ECO:0007669"/>
    <property type="project" value="UniProtKB-UniRule"/>
</dbReference>
<keyword evidence="9 20" id="KW-1133">Transmembrane helix</keyword>
<evidence type="ECO:0000256" key="6">
    <source>
        <dbReference type="ARBA" id="ARBA00022824"/>
    </source>
</evidence>
<evidence type="ECO:0000256" key="16">
    <source>
        <dbReference type="ARBA" id="ARBA00048088"/>
    </source>
</evidence>
<evidence type="ECO:0000256" key="5">
    <source>
        <dbReference type="ARBA" id="ARBA00022692"/>
    </source>
</evidence>
<evidence type="ECO:0000313" key="21">
    <source>
        <dbReference type="Proteomes" id="UP000050741"/>
    </source>
</evidence>
<evidence type="ECO:0000313" key="22">
    <source>
        <dbReference type="WBParaSite" id="GPLIN_000490300"/>
    </source>
</evidence>
<dbReference type="GO" id="GO:0005789">
    <property type="term" value="C:endoplasmic reticulum membrane"/>
    <property type="evidence" value="ECO:0007669"/>
    <property type="project" value="UniProtKB-SubCell"/>
</dbReference>
<keyword evidence="21" id="KW-1185">Reference proteome</keyword>
<evidence type="ECO:0000256" key="19">
    <source>
        <dbReference type="RuleBase" id="RU361177"/>
    </source>
</evidence>
<feature type="transmembrane region" description="Helical" evidence="20">
    <location>
        <begin position="517"/>
        <end position="536"/>
    </location>
</feature>
<keyword evidence="6 18" id="KW-0256">Endoplasmic reticulum</keyword>
<comment type="catalytic activity">
    <reaction evidence="15">
        <text>hypotaurine + NADPH + O2 + H(+) = taurine + NADP(+) + H2O</text>
        <dbReference type="Rhea" id="RHEA:69819"/>
        <dbReference type="ChEBI" id="CHEBI:15377"/>
        <dbReference type="ChEBI" id="CHEBI:15378"/>
        <dbReference type="ChEBI" id="CHEBI:15379"/>
        <dbReference type="ChEBI" id="CHEBI:57783"/>
        <dbReference type="ChEBI" id="CHEBI:57853"/>
        <dbReference type="ChEBI" id="CHEBI:58349"/>
        <dbReference type="ChEBI" id="CHEBI:507393"/>
        <dbReference type="EC" id="1.14.13.8"/>
    </reaction>
    <physiologicalReaction direction="left-to-right" evidence="15">
        <dbReference type="Rhea" id="RHEA:69820"/>
    </physiologicalReaction>
</comment>
<dbReference type="EC" id="1.-.-.-" evidence="19"/>
<evidence type="ECO:0000256" key="10">
    <source>
        <dbReference type="ARBA" id="ARBA00023002"/>
    </source>
</evidence>
<evidence type="ECO:0000256" key="7">
    <source>
        <dbReference type="ARBA" id="ARBA00022827"/>
    </source>
</evidence>
<evidence type="ECO:0000256" key="11">
    <source>
        <dbReference type="ARBA" id="ARBA00023033"/>
    </source>
</evidence>
<comment type="subcellular location">
    <subcellularLocation>
        <location evidence="2">Endoplasmic reticulum membrane</location>
        <topology evidence="2">Single-pass membrane protein</topology>
    </subcellularLocation>
</comment>
<evidence type="ECO:0000256" key="9">
    <source>
        <dbReference type="ARBA" id="ARBA00022989"/>
    </source>
</evidence>
<keyword evidence="11 18" id="KW-0503">Monooxygenase</keyword>
<evidence type="ECO:0000256" key="15">
    <source>
        <dbReference type="ARBA" id="ARBA00048041"/>
    </source>
</evidence>
<comment type="catalytic activity">
    <reaction evidence="17">
        <text>N,N-dimethylaniline + NADPH + O2 + H(+) = N,N-dimethylaniline N-oxide + NADP(+) + H2O</text>
        <dbReference type="Rhea" id="RHEA:24468"/>
        <dbReference type="ChEBI" id="CHEBI:15377"/>
        <dbReference type="ChEBI" id="CHEBI:15378"/>
        <dbReference type="ChEBI" id="CHEBI:15379"/>
        <dbReference type="ChEBI" id="CHEBI:16269"/>
        <dbReference type="ChEBI" id="CHEBI:17735"/>
        <dbReference type="ChEBI" id="CHEBI:57783"/>
        <dbReference type="ChEBI" id="CHEBI:58349"/>
        <dbReference type="EC" id="1.14.13.8"/>
    </reaction>
    <physiologicalReaction direction="left-to-right" evidence="17">
        <dbReference type="Rhea" id="RHEA:24469"/>
    </physiologicalReaction>
</comment>
<dbReference type="InterPro" id="IPR020946">
    <property type="entry name" value="Flavin_mOase-like"/>
</dbReference>
<dbReference type="InterPro" id="IPR036188">
    <property type="entry name" value="FAD/NAD-bd_sf"/>
</dbReference>
<reference evidence="21" key="1">
    <citation type="submission" date="2014-05" db="EMBL/GenBank/DDBJ databases">
        <title>The genome and life-stage specific transcriptomes of Globodera pallida elucidate key aspects of plant parasitism by a cyst nematode.</title>
        <authorList>
            <person name="Cotton J.A."/>
            <person name="Lilley C.J."/>
            <person name="Jones L.M."/>
            <person name="Kikuchi T."/>
            <person name="Reid A.J."/>
            <person name="Thorpe P."/>
            <person name="Tsai I.J."/>
            <person name="Beasley H."/>
            <person name="Blok V."/>
            <person name="Cock P.J.A."/>
            <person name="Van den Akker S.E."/>
            <person name="Holroyd N."/>
            <person name="Hunt M."/>
            <person name="Mantelin S."/>
            <person name="Naghra H."/>
            <person name="Pain A."/>
            <person name="Palomares-Rius J.E."/>
            <person name="Zarowiecki M."/>
            <person name="Berriman M."/>
            <person name="Jones J.T."/>
            <person name="Urwin P.E."/>
        </authorList>
    </citation>
    <scope>NUCLEOTIDE SEQUENCE [LARGE SCALE GENOMIC DNA]</scope>
    <source>
        <strain evidence="21">Lindley</strain>
    </source>
</reference>
<evidence type="ECO:0000256" key="14">
    <source>
        <dbReference type="ARBA" id="ARBA00047338"/>
    </source>
</evidence>
<dbReference type="Proteomes" id="UP000050741">
    <property type="component" value="Unassembled WGS sequence"/>
</dbReference>
<keyword evidence="5 20" id="KW-0812">Transmembrane</keyword>
<protein>
    <recommendedName>
        <fullName evidence="19">Flavin-containing monooxygenase</fullName>
        <ecNumber evidence="19">1.-.-.-</ecNumber>
    </recommendedName>
</protein>
<dbReference type="Gene3D" id="3.50.50.60">
    <property type="entry name" value="FAD/NAD(P)-binding domain"/>
    <property type="match status" value="1"/>
</dbReference>
<dbReference type="WBParaSite" id="GPLIN_000490300">
    <property type="protein sequence ID" value="GPLIN_000490300"/>
    <property type="gene ID" value="GPLIN_000490300"/>
</dbReference>
<dbReference type="GO" id="GO:0050660">
    <property type="term" value="F:flavin adenine dinucleotide binding"/>
    <property type="evidence" value="ECO:0007669"/>
    <property type="project" value="InterPro"/>
</dbReference>
<keyword evidence="12 18" id="KW-0472">Membrane</keyword>
<dbReference type="FunFam" id="3.50.50.60:FF:000159">
    <property type="entry name" value="Dimethylaniline monooxygenase [N-oxide-forming]"/>
    <property type="match status" value="1"/>
</dbReference>
<dbReference type="Pfam" id="PF00743">
    <property type="entry name" value="FMO-like"/>
    <property type="match status" value="1"/>
</dbReference>
<name>A0A183BWB4_GLOPA</name>
<evidence type="ECO:0000256" key="18">
    <source>
        <dbReference type="PIRNR" id="PIRNR000332"/>
    </source>
</evidence>
<dbReference type="InterPro" id="IPR000960">
    <property type="entry name" value="Flavin_mOase"/>
</dbReference>
<dbReference type="PRINTS" id="PR00370">
    <property type="entry name" value="FMOXYGENASE"/>
</dbReference>
<evidence type="ECO:0000256" key="2">
    <source>
        <dbReference type="ARBA" id="ARBA00004389"/>
    </source>
</evidence>
<comment type="cofactor">
    <cofactor evidence="1 18 19">
        <name>FAD</name>
        <dbReference type="ChEBI" id="CHEBI:57692"/>
    </cofactor>
</comment>
<dbReference type="SUPFAM" id="SSF51905">
    <property type="entry name" value="FAD/NAD(P)-binding domain"/>
    <property type="match status" value="2"/>
</dbReference>
<comment type="function">
    <text evidence="13">Broad spectrum monooxygenase that catalyzes the oxygenation of a wide variety of nitrogen- and sulfur-containing compounds including xenobiotics. Catalyzes the S-oxygenation of hypotaurine to produce taurine, an organic osmolyte involved in cell volume regulation as well as a variety of cytoprotective and developmental processes. In vitro, catalyzes the N-oxygenation of trimethylamine (TMA) to produce trimethylamine N-oxide (TMAO) and could therefore participate to the detoxification of this compound that is generated by the action of gut microbiota from dietary precursors such as choline, choline containing compounds, betaine or L-carnitine.</text>
</comment>
<dbReference type="GO" id="GO:0034899">
    <property type="term" value="F:trimethylamine monooxygenase activity"/>
    <property type="evidence" value="ECO:0007669"/>
    <property type="project" value="UniProtKB-EC"/>
</dbReference>
<dbReference type="GO" id="GO:0050661">
    <property type="term" value="F:NADP binding"/>
    <property type="evidence" value="ECO:0007669"/>
    <property type="project" value="InterPro"/>
</dbReference>
<keyword evidence="10 18" id="KW-0560">Oxidoreductase</keyword>
<keyword evidence="7 18" id="KW-0274">FAD</keyword>
<comment type="catalytic activity">
    <reaction evidence="14">
        <text>hypotaurine + NADH + O2 + H(+) = taurine + NAD(+) + H2O</text>
        <dbReference type="Rhea" id="RHEA:74111"/>
        <dbReference type="ChEBI" id="CHEBI:15377"/>
        <dbReference type="ChEBI" id="CHEBI:15378"/>
        <dbReference type="ChEBI" id="CHEBI:15379"/>
        <dbReference type="ChEBI" id="CHEBI:57540"/>
        <dbReference type="ChEBI" id="CHEBI:57853"/>
        <dbReference type="ChEBI" id="CHEBI:57945"/>
        <dbReference type="ChEBI" id="CHEBI:507393"/>
        <dbReference type="EC" id="1.14.13.8"/>
    </reaction>
    <physiologicalReaction direction="left-to-right" evidence="14">
        <dbReference type="Rhea" id="RHEA:74112"/>
    </physiologicalReaction>
</comment>
<dbReference type="PIRSF" id="PIRSF000332">
    <property type="entry name" value="FMO"/>
    <property type="match status" value="1"/>
</dbReference>
<keyword evidence="8 18" id="KW-0521">NADP</keyword>
<dbReference type="GO" id="GO:0047822">
    <property type="term" value="F:hypotaurine monooxygenase activity"/>
    <property type="evidence" value="ECO:0007669"/>
    <property type="project" value="RHEA"/>
</dbReference>
<sequence length="537" mass="60963">MPVPSEHFRIAIVGAGPSGLTAARQALLYGCKVSVFEKEQSFGGVWRLAVSKNAQRRPVPLQSAMNCSKELCAFSELAIPDHLPTFLCPPDAVDYLELYVQTFTLAQHIRFGSEVKMIRRSDCWQKTGRWIVQWAENEQLNGGPEQRQEVEELFDAVLICTGTRLRPWRPPEYRMESKFKGTVIHSEQFTHSADFCGKTVCVVGLGNSGVAIATVLAQTAEKVFLCTRRGQWVLPRLRADDEPWDCAFNSQWHFWGRQLVPKCFRNFSWEMCAKFVSNCRQNGLGPPTHRLLSANLTFGAEQLGPLLASGRIRIRPNILSLSDSNLVEFVDGTIEQHVDTVIICTGYEFDFGLVEHGKALRVMYNDFHLYKHMYAPELAPHHTLAVIGHVQPRGGCIWPIAELQARLFFHVFTGRIQLPTPFWMKAELEKRRCAVSMNMLKTRRHTQTEDFVQFMHELGAMIGAHPLPLRRLLGTDPRLGLLLLVGPCCSAQFRLVGPHSQHNHARQTILAHQTNPFAIRHWWLIALLIGTLLWLFV</sequence>
<evidence type="ECO:0000256" key="17">
    <source>
        <dbReference type="ARBA" id="ARBA00049443"/>
    </source>
</evidence>
<evidence type="ECO:0000256" key="1">
    <source>
        <dbReference type="ARBA" id="ARBA00001974"/>
    </source>
</evidence>
<evidence type="ECO:0000256" key="4">
    <source>
        <dbReference type="ARBA" id="ARBA00022630"/>
    </source>
</evidence>
<dbReference type="InterPro" id="IPR050346">
    <property type="entry name" value="FMO-like"/>
</dbReference>
<keyword evidence="4 18" id="KW-0285">Flavoprotein</keyword>
<evidence type="ECO:0000256" key="20">
    <source>
        <dbReference type="SAM" id="Phobius"/>
    </source>
</evidence>
<accession>A0A183BWB4</accession>
<comment type="catalytic activity">
    <reaction evidence="16">
        <text>trimethylamine + NADPH + O2 = trimethylamine N-oxide + NADP(+) + H2O</text>
        <dbReference type="Rhea" id="RHEA:31979"/>
        <dbReference type="ChEBI" id="CHEBI:15377"/>
        <dbReference type="ChEBI" id="CHEBI:15379"/>
        <dbReference type="ChEBI" id="CHEBI:15724"/>
        <dbReference type="ChEBI" id="CHEBI:57783"/>
        <dbReference type="ChEBI" id="CHEBI:58349"/>
        <dbReference type="ChEBI" id="CHEBI:58389"/>
        <dbReference type="EC" id="1.14.13.148"/>
    </reaction>
    <physiologicalReaction direction="left-to-right" evidence="16">
        <dbReference type="Rhea" id="RHEA:31980"/>
    </physiologicalReaction>
</comment>
<reference evidence="22" key="2">
    <citation type="submission" date="2016-06" db="UniProtKB">
        <authorList>
            <consortium name="WormBaseParasite"/>
        </authorList>
    </citation>
    <scope>IDENTIFICATION</scope>
</reference>
<evidence type="ECO:0000256" key="13">
    <source>
        <dbReference type="ARBA" id="ARBA00045957"/>
    </source>
</evidence>